<feature type="compositionally biased region" description="Low complexity" evidence="1">
    <location>
        <begin position="23"/>
        <end position="46"/>
    </location>
</feature>
<protein>
    <submittedName>
        <fullName evidence="3">Uncharacterized protein</fullName>
    </submittedName>
</protein>
<evidence type="ECO:0000256" key="1">
    <source>
        <dbReference type="SAM" id="MobiDB-lite"/>
    </source>
</evidence>
<evidence type="ECO:0000313" key="3">
    <source>
        <dbReference type="WBParaSite" id="PEQ_0000424501-mRNA-1"/>
    </source>
</evidence>
<name>A0A914RD68_PAREQ</name>
<feature type="region of interest" description="Disordered" evidence="1">
    <location>
        <begin position="19"/>
        <end position="55"/>
    </location>
</feature>
<dbReference type="AlphaFoldDB" id="A0A914RD68"/>
<sequence length="100" mass="10636">MVATAGPRYAQPHQTIEYPGGIQQCSQQPSSAGSSNGNSSNGHNSQPATPGPQPIASPAQVFVSCANFAHRPDLLDFMRGLGFLVLIDVLVFYEFHHVNG</sequence>
<evidence type="ECO:0000313" key="2">
    <source>
        <dbReference type="Proteomes" id="UP000887564"/>
    </source>
</evidence>
<dbReference type="Proteomes" id="UP000887564">
    <property type="component" value="Unplaced"/>
</dbReference>
<organism evidence="2 3">
    <name type="scientific">Parascaris equorum</name>
    <name type="common">Equine roundworm</name>
    <dbReference type="NCBI Taxonomy" id="6256"/>
    <lineage>
        <taxon>Eukaryota</taxon>
        <taxon>Metazoa</taxon>
        <taxon>Ecdysozoa</taxon>
        <taxon>Nematoda</taxon>
        <taxon>Chromadorea</taxon>
        <taxon>Rhabditida</taxon>
        <taxon>Spirurina</taxon>
        <taxon>Ascaridomorpha</taxon>
        <taxon>Ascaridoidea</taxon>
        <taxon>Ascarididae</taxon>
        <taxon>Parascaris</taxon>
    </lineage>
</organism>
<dbReference type="WBParaSite" id="PEQ_0000424501-mRNA-1">
    <property type="protein sequence ID" value="PEQ_0000424501-mRNA-1"/>
    <property type="gene ID" value="PEQ_0000424501"/>
</dbReference>
<accession>A0A914RD68</accession>
<proteinExistence type="predicted"/>
<reference evidence="3" key="1">
    <citation type="submission" date="2022-11" db="UniProtKB">
        <authorList>
            <consortium name="WormBaseParasite"/>
        </authorList>
    </citation>
    <scope>IDENTIFICATION</scope>
</reference>
<keyword evidence="2" id="KW-1185">Reference proteome</keyword>